<evidence type="ECO:0008006" key="2">
    <source>
        <dbReference type="Google" id="ProtNLM"/>
    </source>
</evidence>
<protein>
    <recommendedName>
        <fullName evidence="2">DUF559 domain-containing protein</fullName>
    </recommendedName>
</protein>
<feature type="non-terminal residue" evidence="1">
    <location>
        <position position="1"/>
    </location>
</feature>
<comment type="caution">
    <text evidence="1">The sequence shown here is derived from an EMBL/GenBank/DDBJ whole genome shotgun (WGS) entry which is preliminary data.</text>
</comment>
<dbReference type="AlphaFoldDB" id="A0A0F9M399"/>
<organism evidence="1">
    <name type="scientific">marine sediment metagenome</name>
    <dbReference type="NCBI Taxonomy" id="412755"/>
    <lineage>
        <taxon>unclassified sequences</taxon>
        <taxon>metagenomes</taxon>
        <taxon>ecological metagenomes</taxon>
    </lineage>
</organism>
<gene>
    <name evidence="1" type="ORF">LCGC14_1204850</name>
</gene>
<dbReference type="EMBL" id="LAZR01006221">
    <property type="protein sequence ID" value="KKM93796.1"/>
    <property type="molecule type" value="Genomic_DNA"/>
</dbReference>
<evidence type="ECO:0000313" key="1">
    <source>
        <dbReference type="EMBL" id="KKM93796.1"/>
    </source>
</evidence>
<reference evidence="1" key="1">
    <citation type="journal article" date="2015" name="Nature">
        <title>Complex archaea that bridge the gap between prokaryotes and eukaryotes.</title>
        <authorList>
            <person name="Spang A."/>
            <person name="Saw J.H."/>
            <person name="Jorgensen S.L."/>
            <person name="Zaremba-Niedzwiedzka K."/>
            <person name="Martijn J."/>
            <person name="Lind A.E."/>
            <person name="van Eijk R."/>
            <person name="Schleper C."/>
            <person name="Guy L."/>
            <person name="Ettema T.J."/>
        </authorList>
    </citation>
    <scope>NUCLEOTIDE SEQUENCE</scope>
</reference>
<name>A0A0F9M399_9ZZZZ</name>
<sequence>FPQIKLAVEYDGRQHFESVSIFGGEEGLEKTITRDKIKNCLIENNKQIEYFIRFSYKDDLSLKTIRNKLNLVGIKC</sequence>
<accession>A0A0F9M399</accession>
<proteinExistence type="predicted"/>